<comment type="caution">
    <text evidence="2">The sequence shown here is derived from an EMBL/GenBank/DDBJ whole genome shotgun (WGS) entry which is preliminary data.</text>
</comment>
<gene>
    <name evidence="2" type="ORF">P171DRAFT_448248</name>
</gene>
<name>A0A9P4U747_9PLEO</name>
<feature type="compositionally biased region" description="Basic and acidic residues" evidence="1">
    <location>
        <begin position="448"/>
        <end position="472"/>
    </location>
</feature>
<feature type="region of interest" description="Disordered" evidence="1">
    <location>
        <begin position="411"/>
        <end position="472"/>
    </location>
</feature>
<evidence type="ECO:0000313" key="2">
    <source>
        <dbReference type="EMBL" id="KAF2439416.1"/>
    </source>
</evidence>
<evidence type="ECO:0000256" key="1">
    <source>
        <dbReference type="SAM" id="MobiDB-lite"/>
    </source>
</evidence>
<proteinExistence type="predicted"/>
<dbReference type="AlphaFoldDB" id="A0A9P4U747"/>
<keyword evidence="3" id="KW-1185">Reference proteome</keyword>
<sequence>MRSVFIPPLPPPQNTGQGMLISTMPVCSPAEVNNELVEGETDESVEYATMATVNTKGDFVRNADCVASCTKLRYGIVTHLYPESFEYVPLRTSHHKGLGSIKRSERVRYLLVEQHEVYAINNHSPHDPITVLKGSFIPAEDASYIGVTDIQSYKPVHGTEIVGAISHANLLRIHELRKFFHNHVVPLEPRFLLNVEELHQYVATYGQPRAPQFLSQSDEFVYPAAYSIHRGEMQPSSYPKQDFENAVAAIVADRERKGVFLRSRFHKFHARKSETLNSHRSDVNNQDHRSSSIAANSFVSALGAGYYKAPKQDDHDCDHGNHPASRHVGRESKENLTASEFYRSRTSRNEAPKIRSYDLGSADCRQSAAAPSVAASRPVTGSNTISIGGLPLLINYNARPSHYRQSAYRMSGMGSSFGRHSLQEQRREHRDPPRTQGTGSPPYGSRLQDYEKNCAQKYGDVEQDYHQNKRRR</sequence>
<reference evidence="2" key="1">
    <citation type="journal article" date="2020" name="Stud. Mycol.">
        <title>101 Dothideomycetes genomes: a test case for predicting lifestyles and emergence of pathogens.</title>
        <authorList>
            <person name="Haridas S."/>
            <person name="Albert R."/>
            <person name="Binder M."/>
            <person name="Bloem J."/>
            <person name="Labutti K."/>
            <person name="Salamov A."/>
            <person name="Andreopoulos B."/>
            <person name="Baker S."/>
            <person name="Barry K."/>
            <person name="Bills G."/>
            <person name="Bluhm B."/>
            <person name="Cannon C."/>
            <person name="Castanera R."/>
            <person name="Culley D."/>
            <person name="Daum C."/>
            <person name="Ezra D."/>
            <person name="Gonzalez J."/>
            <person name="Henrissat B."/>
            <person name="Kuo A."/>
            <person name="Liang C."/>
            <person name="Lipzen A."/>
            <person name="Lutzoni F."/>
            <person name="Magnuson J."/>
            <person name="Mondo S."/>
            <person name="Nolan M."/>
            <person name="Ohm R."/>
            <person name="Pangilinan J."/>
            <person name="Park H.-J."/>
            <person name="Ramirez L."/>
            <person name="Alfaro M."/>
            <person name="Sun H."/>
            <person name="Tritt A."/>
            <person name="Yoshinaga Y."/>
            <person name="Zwiers L.-H."/>
            <person name="Turgeon B."/>
            <person name="Goodwin S."/>
            <person name="Spatafora J."/>
            <person name="Crous P."/>
            <person name="Grigoriev I."/>
        </authorList>
    </citation>
    <scope>NUCLEOTIDE SEQUENCE</scope>
    <source>
        <strain evidence="2">CBS 690.94</strain>
    </source>
</reference>
<feature type="compositionally biased region" description="Basic and acidic residues" evidence="1">
    <location>
        <begin position="312"/>
        <end position="321"/>
    </location>
</feature>
<accession>A0A9P4U747</accession>
<feature type="compositionally biased region" description="Basic and acidic residues" evidence="1">
    <location>
        <begin position="421"/>
        <end position="433"/>
    </location>
</feature>
<evidence type="ECO:0000313" key="3">
    <source>
        <dbReference type="Proteomes" id="UP000799764"/>
    </source>
</evidence>
<feature type="region of interest" description="Disordered" evidence="1">
    <location>
        <begin position="312"/>
        <end position="354"/>
    </location>
</feature>
<organism evidence="2 3">
    <name type="scientific">Karstenula rhodostoma CBS 690.94</name>
    <dbReference type="NCBI Taxonomy" id="1392251"/>
    <lineage>
        <taxon>Eukaryota</taxon>
        <taxon>Fungi</taxon>
        <taxon>Dikarya</taxon>
        <taxon>Ascomycota</taxon>
        <taxon>Pezizomycotina</taxon>
        <taxon>Dothideomycetes</taxon>
        <taxon>Pleosporomycetidae</taxon>
        <taxon>Pleosporales</taxon>
        <taxon>Massarineae</taxon>
        <taxon>Didymosphaeriaceae</taxon>
        <taxon>Karstenula</taxon>
    </lineage>
</organism>
<dbReference type="Proteomes" id="UP000799764">
    <property type="component" value="Unassembled WGS sequence"/>
</dbReference>
<protein>
    <submittedName>
        <fullName evidence="2">Uncharacterized protein</fullName>
    </submittedName>
</protein>
<dbReference type="EMBL" id="MU001509">
    <property type="protein sequence ID" value="KAF2439416.1"/>
    <property type="molecule type" value="Genomic_DNA"/>
</dbReference>